<gene>
    <name evidence="2" type="ORF">JJ685_04980</name>
</gene>
<dbReference type="Proteomes" id="UP000599109">
    <property type="component" value="Unassembled WGS sequence"/>
</dbReference>
<evidence type="ECO:0000313" key="3">
    <source>
        <dbReference type="Proteomes" id="UP000599109"/>
    </source>
</evidence>
<dbReference type="RefSeq" id="WP_201673090.1">
    <property type="nucleotide sequence ID" value="NZ_JAEQNE010000001.1"/>
</dbReference>
<dbReference type="InterPro" id="IPR011009">
    <property type="entry name" value="Kinase-like_dom_sf"/>
</dbReference>
<dbReference type="EMBL" id="JAEQNE010000001">
    <property type="protein sequence ID" value="MBL0390490.1"/>
    <property type="molecule type" value="Genomic_DNA"/>
</dbReference>
<name>A0A936YYW0_9BURK</name>
<dbReference type="Pfam" id="PF01636">
    <property type="entry name" value="APH"/>
    <property type="match status" value="1"/>
</dbReference>
<sequence length="456" mass="49107">MNRLPHDPVLPQLAVALDPAAMAQAFADVLRPHGVQVDACHVDRVKYRPGRNATLGYRLALRDGGWNAFEQHVAARLCGDRDADRIVRSSATALGPSPAGPGLHWLPALDMLTWWWPNDPKLPAPRTLSDPSVLREHVLPELARALGADPGAIHAGELEIAQYVPEHRLCARVDLRWHDGIAMQAQRVYCKAGREPDGATIHALLLQLQGSAAWRGGRLRTPRALLWHAPTETAWQEGMPGQPLLDAPPALQAACAPAVGAQLAALHATPTVTHREVTPEWMRERLAEVVRVLSPVLGASVLGAAAQALEEGWPALAHGAAASTLHGDFHGRNILVEDRPAGARVALIDLDGLRRGPALLELGACVADAIYRALLEGAPAEREQAAWRSLIAGYVDAGGQRPEPAALAWSVAWNLLTQRAWRCVVNLKPGRFEIAPRLVRLATDLARGHAATELAC</sequence>
<dbReference type="Gene3D" id="3.90.1200.10">
    <property type="match status" value="1"/>
</dbReference>
<evidence type="ECO:0000313" key="2">
    <source>
        <dbReference type="EMBL" id="MBL0390490.1"/>
    </source>
</evidence>
<dbReference type="SUPFAM" id="SSF56112">
    <property type="entry name" value="Protein kinase-like (PK-like)"/>
    <property type="match status" value="1"/>
</dbReference>
<protein>
    <submittedName>
        <fullName evidence="2">Aminoglycoside phosphotransferase family protein</fullName>
    </submittedName>
</protein>
<organism evidence="2 3">
    <name type="scientific">Ramlibacter monticola</name>
    <dbReference type="NCBI Taxonomy" id="1926872"/>
    <lineage>
        <taxon>Bacteria</taxon>
        <taxon>Pseudomonadati</taxon>
        <taxon>Pseudomonadota</taxon>
        <taxon>Betaproteobacteria</taxon>
        <taxon>Burkholderiales</taxon>
        <taxon>Comamonadaceae</taxon>
        <taxon>Ramlibacter</taxon>
    </lineage>
</organism>
<keyword evidence="3" id="KW-1185">Reference proteome</keyword>
<proteinExistence type="predicted"/>
<accession>A0A936YYW0</accession>
<evidence type="ECO:0000259" key="1">
    <source>
        <dbReference type="Pfam" id="PF01636"/>
    </source>
</evidence>
<reference evidence="2 3" key="1">
    <citation type="journal article" date="2017" name="Int. J. Syst. Evol. Microbiol.">
        <title>Ramlibacter monticola sp. nov., isolated from forest soil.</title>
        <authorList>
            <person name="Chaudhary D.K."/>
            <person name="Kim J."/>
        </authorList>
    </citation>
    <scope>NUCLEOTIDE SEQUENCE [LARGE SCALE GENOMIC DNA]</scope>
    <source>
        <strain evidence="2 3">KACC 19175</strain>
    </source>
</reference>
<comment type="caution">
    <text evidence="2">The sequence shown here is derived from an EMBL/GenBank/DDBJ whole genome shotgun (WGS) entry which is preliminary data.</text>
</comment>
<dbReference type="AlphaFoldDB" id="A0A936YYW0"/>
<feature type="domain" description="Aminoglycoside phosphotransferase" evidence="1">
    <location>
        <begin position="202"/>
        <end position="387"/>
    </location>
</feature>
<dbReference type="InterPro" id="IPR002575">
    <property type="entry name" value="Aminoglycoside_PTrfase"/>
</dbReference>